<reference evidence="1" key="1">
    <citation type="submission" date="2023-06" db="EMBL/GenBank/DDBJ databases">
        <title>Probiogenomic evaluation and L lactic producing Weizmannia coaggulans BKMTCR2-2 from tree bark.</title>
        <authorList>
            <person name="Mahittikon J."/>
            <person name="Tanasupawat S."/>
        </authorList>
    </citation>
    <scope>NUCLEOTIDE SEQUENCE</scope>
    <source>
        <strain evidence="1">BKMTCR2-2</strain>
    </source>
</reference>
<evidence type="ECO:0000313" key="2">
    <source>
        <dbReference type="Proteomes" id="UP001223084"/>
    </source>
</evidence>
<gene>
    <name evidence="1" type="ORF">QN341_01030</name>
</gene>
<dbReference type="AlphaFoldDB" id="A0AAW7C9U8"/>
<organism evidence="1 2">
    <name type="scientific">Heyndrickxia coagulans</name>
    <name type="common">Weizmannia coagulans</name>
    <dbReference type="NCBI Taxonomy" id="1398"/>
    <lineage>
        <taxon>Bacteria</taxon>
        <taxon>Bacillati</taxon>
        <taxon>Bacillota</taxon>
        <taxon>Bacilli</taxon>
        <taxon>Bacillales</taxon>
        <taxon>Bacillaceae</taxon>
        <taxon>Heyndrickxia</taxon>
    </lineage>
</organism>
<dbReference type="RefSeq" id="WP_285957665.1">
    <property type="nucleotide sequence ID" value="NZ_JASUZX010000001.1"/>
</dbReference>
<evidence type="ECO:0000313" key="1">
    <source>
        <dbReference type="EMBL" id="MDL5039677.1"/>
    </source>
</evidence>
<protein>
    <submittedName>
        <fullName evidence="1">Uncharacterized protein</fullName>
    </submittedName>
</protein>
<dbReference type="Proteomes" id="UP001223084">
    <property type="component" value="Unassembled WGS sequence"/>
</dbReference>
<comment type="caution">
    <text evidence="1">The sequence shown here is derived from an EMBL/GenBank/DDBJ whole genome shotgun (WGS) entry which is preliminary data.</text>
</comment>
<dbReference type="EMBL" id="JASUZX010000001">
    <property type="protein sequence ID" value="MDL5039677.1"/>
    <property type="molecule type" value="Genomic_DNA"/>
</dbReference>
<name>A0AAW7C9U8_HEYCO</name>
<proteinExistence type="predicted"/>
<accession>A0AAW7C9U8</accession>
<sequence>MATEDAAPKTIETTINNTEPLPVSKLGLSQPLASRSSNYTTVRKTKTVNTGFANVNLKADIRLYSSGSFREIKSCHEWTDHTGFTFSLDWDEKYHWHKISKDHSSVTVAGGGVLNYVIFVSGIGRMYSRPIDIKFTYKL</sequence>